<dbReference type="Pfam" id="PF13098">
    <property type="entry name" value="Thioredoxin_2"/>
    <property type="match status" value="1"/>
</dbReference>
<dbReference type="SUPFAM" id="SSF52833">
    <property type="entry name" value="Thioredoxin-like"/>
    <property type="match status" value="1"/>
</dbReference>
<organism evidence="2 3">
    <name type="scientific">Pseudothauera lacus</name>
    <dbReference type="NCBI Taxonomy" id="2136175"/>
    <lineage>
        <taxon>Bacteria</taxon>
        <taxon>Pseudomonadati</taxon>
        <taxon>Pseudomonadota</taxon>
        <taxon>Betaproteobacteria</taxon>
        <taxon>Rhodocyclales</taxon>
        <taxon>Zoogloeaceae</taxon>
        <taxon>Pseudothauera</taxon>
    </lineage>
</organism>
<reference evidence="2 3" key="2">
    <citation type="submission" date="2018-04" db="EMBL/GenBank/DDBJ databases">
        <title>Thauera lacus sp. nov., isolated from an saline lake in Inner Mongolia, China.</title>
        <authorList>
            <person name="Liang Q.-Y."/>
        </authorList>
    </citation>
    <scope>NUCLEOTIDE SEQUENCE [LARGE SCALE GENOMIC DNA]</scope>
    <source>
        <strain evidence="2 3">D20</strain>
    </source>
</reference>
<dbReference type="EMBL" id="PZKC01000003">
    <property type="protein sequence ID" value="PTD97461.1"/>
    <property type="molecule type" value="Genomic_DNA"/>
</dbReference>
<evidence type="ECO:0000313" key="3">
    <source>
        <dbReference type="Proteomes" id="UP000241193"/>
    </source>
</evidence>
<protein>
    <submittedName>
        <fullName evidence="2">Thioredoxin</fullName>
    </submittedName>
</protein>
<evidence type="ECO:0000259" key="1">
    <source>
        <dbReference type="Pfam" id="PF13098"/>
    </source>
</evidence>
<evidence type="ECO:0000313" key="2">
    <source>
        <dbReference type="EMBL" id="PTD97461.1"/>
    </source>
</evidence>
<name>A0A2T4II79_9RHOO</name>
<dbReference type="OrthoDB" id="8561208at2"/>
<feature type="domain" description="Thioredoxin-like fold" evidence="1">
    <location>
        <begin position="29"/>
        <end position="119"/>
    </location>
</feature>
<sequence length="144" mass="15358">MLVPAGSAAAPPGLPPAADLQRDGLAMARSGQPLVVLYSQNGCGWCEQARSYLVPMAAGSDAAALFRQVDLDADTPLTDFGGQRTTQRAFAAAQQVRFTPTVVVYGPRGERIGEAIVGMRLPDFYALYIEQAIAVAREQLKPQH</sequence>
<dbReference type="InterPro" id="IPR012336">
    <property type="entry name" value="Thioredoxin-like_fold"/>
</dbReference>
<accession>A0A2T4II79</accession>
<keyword evidence="3" id="KW-1185">Reference proteome</keyword>
<dbReference type="Proteomes" id="UP000241193">
    <property type="component" value="Unassembled WGS sequence"/>
</dbReference>
<dbReference type="AlphaFoldDB" id="A0A2T4II79"/>
<proteinExistence type="predicted"/>
<gene>
    <name evidence="2" type="ORF">C8261_04030</name>
</gene>
<dbReference type="InterPro" id="IPR036249">
    <property type="entry name" value="Thioredoxin-like_sf"/>
</dbReference>
<comment type="caution">
    <text evidence="2">The sequence shown here is derived from an EMBL/GenBank/DDBJ whole genome shotgun (WGS) entry which is preliminary data.</text>
</comment>
<reference evidence="2 3" key="1">
    <citation type="submission" date="2018-03" db="EMBL/GenBank/DDBJ databases">
        <authorList>
            <person name="Keele B.F."/>
        </authorList>
    </citation>
    <scope>NUCLEOTIDE SEQUENCE [LARGE SCALE GENOMIC DNA]</scope>
    <source>
        <strain evidence="2 3">D20</strain>
    </source>
</reference>
<dbReference type="Gene3D" id="3.40.30.10">
    <property type="entry name" value="Glutaredoxin"/>
    <property type="match status" value="1"/>
</dbReference>